<dbReference type="EMBL" id="CP019343">
    <property type="protein sequence ID" value="ARN74310.1"/>
    <property type="molecule type" value="Genomic_DNA"/>
</dbReference>
<protein>
    <recommendedName>
        <fullName evidence="4">Alpha/beta hydrolase</fullName>
    </recommendedName>
</protein>
<organism evidence="2 3">
    <name type="scientific">Oceanicoccus sagamiensis</name>
    <dbReference type="NCBI Taxonomy" id="716816"/>
    <lineage>
        <taxon>Bacteria</taxon>
        <taxon>Pseudomonadati</taxon>
        <taxon>Pseudomonadota</taxon>
        <taxon>Gammaproteobacteria</taxon>
        <taxon>Cellvibrionales</taxon>
        <taxon>Spongiibacteraceae</taxon>
        <taxon>Oceanicoccus</taxon>
    </lineage>
</organism>
<keyword evidence="3" id="KW-1185">Reference proteome</keyword>
<dbReference type="InterPro" id="IPR022529">
    <property type="entry name" value="DUF3530"/>
</dbReference>
<dbReference type="AlphaFoldDB" id="A0A1X9N8B9"/>
<dbReference type="RefSeq" id="WP_085758448.1">
    <property type="nucleotide sequence ID" value="NZ_CP019343.1"/>
</dbReference>
<dbReference type="KEGG" id="osg:BST96_09345"/>
<evidence type="ECO:0000313" key="3">
    <source>
        <dbReference type="Proteomes" id="UP000193450"/>
    </source>
</evidence>
<evidence type="ECO:0008006" key="4">
    <source>
        <dbReference type="Google" id="ProtNLM"/>
    </source>
</evidence>
<dbReference type="Gene3D" id="3.40.50.1820">
    <property type="entry name" value="alpha/beta hydrolase"/>
    <property type="match status" value="1"/>
</dbReference>
<reference evidence="2 3" key="1">
    <citation type="submission" date="2016-11" db="EMBL/GenBank/DDBJ databases">
        <title>Trade-off between light-utilization and light-protection in marine flavobacteria.</title>
        <authorList>
            <person name="Kumagai Y."/>
        </authorList>
    </citation>
    <scope>NUCLEOTIDE SEQUENCE [LARGE SCALE GENOMIC DNA]</scope>
    <source>
        <strain evidence="2 3">NBRC 107125</strain>
    </source>
</reference>
<sequence>MRTLFIGFSALLISLPLWAQEPTPEAAAPPPPPVTAAAGTETLLDQQVADNEKVWLPVAGSSQLAFYLNETSGKAHGGVILLPKTGQHPATKGSDINAFRIALSDNHWHTLALNSSEADKEQALAFITAGVNYLNQQGVYNIAILGEGTGAAYALHYAASISNVNRPRGQFAPIRAVVMINAENKLAGDDAKTLEQFTQIRMPILDAYSNSDYQKQRLADQRKRAARKKMNRLYQQIRLPQASGVQQNEDNRITKRIRGWLDKNVAGFMIDR</sequence>
<keyword evidence="1" id="KW-0732">Signal</keyword>
<feature type="chain" id="PRO_5010997270" description="Alpha/beta hydrolase" evidence="1">
    <location>
        <begin position="20"/>
        <end position="272"/>
    </location>
</feature>
<gene>
    <name evidence="2" type="ORF">BST96_09345</name>
</gene>
<dbReference type="Proteomes" id="UP000193450">
    <property type="component" value="Chromosome"/>
</dbReference>
<accession>A0A1X9N8B9</accession>
<evidence type="ECO:0000256" key="1">
    <source>
        <dbReference type="SAM" id="SignalP"/>
    </source>
</evidence>
<dbReference type="SUPFAM" id="SSF53474">
    <property type="entry name" value="alpha/beta-Hydrolases"/>
    <property type="match status" value="1"/>
</dbReference>
<evidence type="ECO:0000313" key="2">
    <source>
        <dbReference type="EMBL" id="ARN74310.1"/>
    </source>
</evidence>
<dbReference type="STRING" id="716816.BST96_09345"/>
<feature type="signal peptide" evidence="1">
    <location>
        <begin position="1"/>
        <end position="19"/>
    </location>
</feature>
<proteinExistence type="predicted"/>
<name>A0A1X9N8B9_9GAMM</name>
<dbReference type="InterPro" id="IPR029058">
    <property type="entry name" value="AB_hydrolase_fold"/>
</dbReference>
<dbReference type="OrthoDB" id="9776279at2"/>
<dbReference type="Pfam" id="PF12048">
    <property type="entry name" value="DUF3530"/>
    <property type="match status" value="1"/>
</dbReference>